<dbReference type="RefSeq" id="WP_079468901.1">
    <property type="nucleotide sequence ID" value="NZ_FUZZ01000001.1"/>
</dbReference>
<dbReference type="CDD" id="cd04301">
    <property type="entry name" value="NAT_SF"/>
    <property type="match status" value="1"/>
</dbReference>
<dbReference type="EMBL" id="FUZZ01000001">
    <property type="protein sequence ID" value="SKC99944.1"/>
    <property type="molecule type" value="Genomic_DNA"/>
</dbReference>
<dbReference type="GO" id="GO:0016747">
    <property type="term" value="F:acyltransferase activity, transferring groups other than amino-acyl groups"/>
    <property type="evidence" value="ECO:0007669"/>
    <property type="project" value="InterPro"/>
</dbReference>
<evidence type="ECO:0000256" key="1">
    <source>
        <dbReference type="ARBA" id="ARBA00022679"/>
    </source>
</evidence>
<organism evidence="4 5">
    <name type="scientific">Chitinophaga ginsengisegetis</name>
    <dbReference type="NCBI Taxonomy" id="393003"/>
    <lineage>
        <taxon>Bacteria</taxon>
        <taxon>Pseudomonadati</taxon>
        <taxon>Bacteroidota</taxon>
        <taxon>Chitinophagia</taxon>
        <taxon>Chitinophagales</taxon>
        <taxon>Chitinophagaceae</taxon>
        <taxon>Chitinophaga</taxon>
    </lineage>
</organism>
<evidence type="ECO:0000259" key="3">
    <source>
        <dbReference type="PROSITE" id="PS51186"/>
    </source>
</evidence>
<accession>A0A1T5NHQ4</accession>
<dbReference type="InterPro" id="IPR016181">
    <property type="entry name" value="Acyl_CoA_acyltransferase"/>
</dbReference>
<keyword evidence="5" id="KW-1185">Reference proteome</keyword>
<dbReference type="STRING" id="393003.SAMN05660461_1653"/>
<feature type="domain" description="N-acetyltransferase" evidence="3">
    <location>
        <begin position="2"/>
        <end position="164"/>
    </location>
</feature>
<proteinExistence type="predicted"/>
<dbReference type="Pfam" id="PF13673">
    <property type="entry name" value="Acetyltransf_10"/>
    <property type="match status" value="1"/>
</dbReference>
<name>A0A1T5NHQ4_9BACT</name>
<gene>
    <name evidence="4" type="ORF">SAMN05660461_1653</name>
</gene>
<dbReference type="Gene3D" id="3.40.630.30">
    <property type="match status" value="1"/>
</dbReference>
<evidence type="ECO:0000313" key="4">
    <source>
        <dbReference type="EMBL" id="SKC99944.1"/>
    </source>
</evidence>
<dbReference type="SUPFAM" id="SSF55729">
    <property type="entry name" value="Acyl-CoA N-acyltransferases (Nat)"/>
    <property type="match status" value="1"/>
</dbReference>
<dbReference type="PROSITE" id="PS51186">
    <property type="entry name" value="GNAT"/>
    <property type="match status" value="1"/>
</dbReference>
<keyword evidence="2" id="KW-0012">Acyltransferase</keyword>
<reference evidence="4 5" key="1">
    <citation type="submission" date="2017-02" db="EMBL/GenBank/DDBJ databases">
        <authorList>
            <person name="Peterson S.W."/>
        </authorList>
    </citation>
    <scope>NUCLEOTIDE SEQUENCE [LARGE SCALE GENOMIC DNA]</scope>
    <source>
        <strain evidence="4 5">DSM 18108</strain>
    </source>
</reference>
<protein>
    <submittedName>
        <fullName evidence="4">N-acetylglutamate synthase, GNAT family</fullName>
    </submittedName>
</protein>
<dbReference type="InterPro" id="IPR000182">
    <property type="entry name" value="GNAT_dom"/>
</dbReference>
<keyword evidence="1" id="KW-0808">Transferase</keyword>
<dbReference type="InterPro" id="IPR050832">
    <property type="entry name" value="Bact_Acetyltransf"/>
</dbReference>
<evidence type="ECO:0000256" key="2">
    <source>
        <dbReference type="ARBA" id="ARBA00023315"/>
    </source>
</evidence>
<dbReference type="Proteomes" id="UP000190166">
    <property type="component" value="Unassembled WGS sequence"/>
</dbReference>
<sequence length="164" mass="18934">MYHVKTATVNDIPVIQDLTEKIWRPTYQPILTPEQIEYMIDMMYSTASLNKQITELQHQFLILQDDSTPIGFASYSTTGTPGIFKLQKIYLDGNYQGKGVGKFLLEQVAQQVKERGANILELDVNRFNKAKQFYEKQGFSVYKEKKTDIGSGYIMDDYVMRKPL</sequence>
<dbReference type="PANTHER" id="PTHR43877">
    <property type="entry name" value="AMINOALKYLPHOSPHONATE N-ACETYLTRANSFERASE-RELATED-RELATED"/>
    <property type="match status" value="1"/>
</dbReference>
<dbReference type="AlphaFoldDB" id="A0A1T5NHQ4"/>
<evidence type="ECO:0000313" key="5">
    <source>
        <dbReference type="Proteomes" id="UP000190166"/>
    </source>
</evidence>